<keyword evidence="5" id="KW-0653">Protein transport</keyword>
<keyword evidence="3" id="KW-0813">Transport</keyword>
<dbReference type="FunFam" id="1.10.1000.11:FF:000003">
    <property type="entry name" value="Brefeldin A-inhibited guanine nucleotide-exchange protein 1"/>
    <property type="match status" value="1"/>
</dbReference>
<dbReference type="InterPro" id="IPR015403">
    <property type="entry name" value="Mon2/Sec7/BIG1-like_HDS"/>
</dbReference>
<dbReference type="FunFam" id="1.10.220.20:FF:000002">
    <property type="entry name" value="Brefeldin A-inhibited guanine nucleotide-exchange protein 1"/>
    <property type="match status" value="1"/>
</dbReference>
<evidence type="ECO:0000259" key="7">
    <source>
        <dbReference type="PROSITE" id="PS50190"/>
    </source>
</evidence>
<dbReference type="InterPro" id="IPR035999">
    <property type="entry name" value="Sec7_dom_sf"/>
</dbReference>
<dbReference type="Gene3D" id="1.10.1000.11">
    <property type="entry name" value="Arf Nucleotide-binding Site Opener,domain 2"/>
    <property type="match status" value="1"/>
</dbReference>
<dbReference type="GO" id="GO:0016020">
    <property type="term" value="C:membrane"/>
    <property type="evidence" value="ECO:0007669"/>
    <property type="project" value="UniProtKB-SubCell"/>
</dbReference>
<dbReference type="WBParaSite" id="EEL_0000636101-mRNA-1">
    <property type="protein sequence ID" value="EEL_0000636101-mRNA-1"/>
    <property type="gene ID" value="EEL_0000636101"/>
</dbReference>
<keyword evidence="8" id="KW-1185">Reference proteome</keyword>
<dbReference type="Pfam" id="PF01369">
    <property type="entry name" value="Sec7"/>
    <property type="match status" value="1"/>
</dbReference>
<dbReference type="InterPro" id="IPR032629">
    <property type="entry name" value="DCB_dom"/>
</dbReference>
<evidence type="ECO:0000256" key="6">
    <source>
        <dbReference type="ARBA" id="ARBA00023136"/>
    </source>
</evidence>
<dbReference type="SMART" id="SM00222">
    <property type="entry name" value="Sec7"/>
    <property type="match status" value="1"/>
</dbReference>
<accession>A0A0R3RW40</accession>
<dbReference type="PANTHER" id="PTHR10663">
    <property type="entry name" value="GUANYL-NUCLEOTIDE EXCHANGE FACTOR"/>
    <property type="match status" value="1"/>
</dbReference>
<dbReference type="SUPFAM" id="SSF48425">
    <property type="entry name" value="Sec7 domain"/>
    <property type="match status" value="1"/>
</dbReference>
<dbReference type="GO" id="GO:0005737">
    <property type="term" value="C:cytoplasm"/>
    <property type="evidence" value="ECO:0007669"/>
    <property type="project" value="UniProtKB-SubCell"/>
</dbReference>
<dbReference type="GO" id="GO:0032012">
    <property type="term" value="P:regulation of ARF protein signal transduction"/>
    <property type="evidence" value="ECO:0007669"/>
    <property type="project" value="InterPro"/>
</dbReference>
<dbReference type="Proteomes" id="UP000050640">
    <property type="component" value="Unplaced"/>
</dbReference>
<dbReference type="Pfam" id="PF09324">
    <property type="entry name" value="Sec7-like_HDS"/>
    <property type="match status" value="1"/>
</dbReference>
<evidence type="ECO:0000256" key="2">
    <source>
        <dbReference type="ARBA" id="ARBA00004496"/>
    </source>
</evidence>
<dbReference type="InterPro" id="IPR032691">
    <property type="entry name" value="Mon2/Sec7/BIG1-like_HUS"/>
</dbReference>
<protein>
    <submittedName>
        <fullName evidence="9">SEC7 domain-containing protein</fullName>
    </submittedName>
</protein>
<dbReference type="InterPro" id="IPR000904">
    <property type="entry name" value="Sec7_dom"/>
</dbReference>
<dbReference type="InterPro" id="IPR016024">
    <property type="entry name" value="ARM-type_fold"/>
</dbReference>
<dbReference type="Pfam" id="PF16213">
    <property type="entry name" value="DCB"/>
    <property type="match status" value="1"/>
</dbReference>
<keyword evidence="4" id="KW-0963">Cytoplasm</keyword>
<evidence type="ECO:0000256" key="3">
    <source>
        <dbReference type="ARBA" id="ARBA00022448"/>
    </source>
</evidence>
<dbReference type="PANTHER" id="PTHR10663:SF375">
    <property type="entry name" value="LD29171P"/>
    <property type="match status" value="1"/>
</dbReference>
<dbReference type="AlphaFoldDB" id="A0A0R3RW40"/>
<organism evidence="8 9">
    <name type="scientific">Elaeophora elaphi</name>
    <dbReference type="NCBI Taxonomy" id="1147741"/>
    <lineage>
        <taxon>Eukaryota</taxon>
        <taxon>Metazoa</taxon>
        <taxon>Ecdysozoa</taxon>
        <taxon>Nematoda</taxon>
        <taxon>Chromadorea</taxon>
        <taxon>Rhabditida</taxon>
        <taxon>Spirurina</taxon>
        <taxon>Spiruromorpha</taxon>
        <taxon>Filarioidea</taxon>
        <taxon>Onchocercidae</taxon>
        <taxon>Elaeophora</taxon>
    </lineage>
</organism>
<sequence>MNNELRKAAVMFLRNAIGRILADRDIKKKEHAQLRKACEQAIEELGTDKMDEGHGITTNVLPSKAQFIHADRYFLPFDLACHSKSPRIVIIALDCLQKLIAYGHLVGNGIDVANPDRLLIDRIVEAICSPFYGPNTDEGVQLQILKAILAVVLAPTCEVHRGTLLLAVRTCFNIYLASRSPINQSTAKASLTQVIKVPENRISFVHMNLFIGVICALNAEDIASSTHQNDEKVSNVPSIHLHFRTVQEEDAFLLFRALCRLSIKPIPERSHELRSKELSLEMLLLIVQNPSSLIHSSQPFVLALRHLLCVSLSRNGVSPVVTVFEKSLAIFVQLVNKFKMHLKMQIEVFFKEIIFSILESTSSSFEHKWIVVNTLEKICEDPQSMVDIYVNYDCDLTATNIFERIIDGLFKVAQVCISAAVLQKQRERSMRILGLECLVECLQCMVDWFDDINTDSMDASSAEAAMPQTSAVHQFEQLKQKKETMEHGIHLFARKTSQGLKFLQERHLIGTKPEDIATFFHNEDRLDKTVVGDYLGDGNDFNKLVMYAYVDQMDFSGRDFVTALRLFLDGFRLPGEAQKIDRLMEKFASRYCECNPNLGLFASADTAYVLAYSIIMLTTDLHSPQVRNKMTKEQYIAMNRGINDQSDLPQEYLSDIYDEIAGREIKMKPGLNKLPKQSTTATSERQRKLLQDVELAAMAQTARALMEAASHYEAAFTSASHCEHVRPMFKIAWTPCLAAFSIGLQTSEDESVIFWCLQGFRLGIKIACIFRLILERNAFIQALARFTLLTAKNSMVEMKSKNIESIKLLLTVGEEDGNCLDESWIDVNGLKNATHVDERVLQECLGETTSQSVVVAVDRIFQGSSRLDGDAVVHFVRALCEVSKEELSTSGNPRMFMLQKIVEISFYNMNRIRLQWSRIWTILGEHFNKAGCNANENISHFAVDALRQLSMKFLERGELPNFRFQKDFLRPFEIIMNRNRAFQSRELVVECISHMVNTHYNKIISGWKNVFSVFTMAASLSDEGIVESEEKRTIGIKFSATVFAAEFGNALDSFQDAIKCLSEFACNTGFPDISMEAIRLIRLCAAYVSSNQQQFIEHQWEDSANLQDAQRIFLRGWFPIMFELSCIIGRCKLDVRTRYFSVFSPLVTFKSKIAPYYEKKKHVSINIFNS</sequence>
<dbReference type="STRING" id="1147741.A0A0R3RW40"/>
<dbReference type="GO" id="GO:0005085">
    <property type="term" value="F:guanyl-nucleotide exchange factor activity"/>
    <property type="evidence" value="ECO:0007669"/>
    <property type="project" value="InterPro"/>
</dbReference>
<dbReference type="SUPFAM" id="SSF48371">
    <property type="entry name" value="ARM repeat"/>
    <property type="match status" value="1"/>
</dbReference>
<name>A0A0R3RW40_9BILA</name>
<keyword evidence="6" id="KW-0472">Membrane</keyword>
<reference evidence="9" key="1">
    <citation type="submission" date="2017-02" db="UniProtKB">
        <authorList>
            <consortium name="WormBaseParasite"/>
        </authorList>
    </citation>
    <scope>IDENTIFICATION</scope>
</reference>
<evidence type="ECO:0000256" key="1">
    <source>
        <dbReference type="ARBA" id="ARBA00004370"/>
    </source>
</evidence>
<dbReference type="Gene3D" id="1.10.220.20">
    <property type="match status" value="1"/>
</dbReference>
<evidence type="ECO:0000313" key="9">
    <source>
        <dbReference type="WBParaSite" id="EEL_0000636101-mRNA-1"/>
    </source>
</evidence>
<dbReference type="CDD" id="cd00171">
    <property type="entry name" value="Sec7"/>
    <property type="match status" value="1"/>
</dbReference>
<evidence type="ECO:0000313" key="8">
    <source>
        <dbReference type="Proteomes" id="UP000050640"/>
    </source>
</evidence>
<proteinExistence type="predicted"/>
<dbReference type="GO" id="GO:0015031">
    <property type="term" value="P:protein transport"/>
    <property type="evidence" value="ECO:0007669"/>
    <property type="project" value="UniProtKB-KW"/>
</dbReference>
<dbReference type="InterPro" id="IPR023394">
    <property type="entry name" value="Sec7_C_sf"/>
</dbReference>
<evidence type="ECO:0000256" key="4">
    <source>
        <dbReference type="ARBA" id="ARBA00022490"/>
    </source>
</evidence>
<evidence type="ECO:0000256" key="5">
    <source>
        <dbReference type="ARBA" id="ARBA00022927"/>
    </source>
</evidence>
<dbReference type="PROSITE" id="PS50190">
    <property type="entry name" value="SEC7"/>
    <property type="match status" value="1"/>
</dbReference>
<feature type="domain" description="SEC7" evidence="7">
    <location>
        <begin position="474"/>
        <end position="663"/>
    </location>
</feature>
<comment type="subcellular location">
    <subcellularLocation>
        <location evidence="2">Cytoplasm</location>
    </subcellularLocation>
    <subcellularLocation>
        <location evidence="1">Membrane</location>
    </subcellularLocation>
</comment>
<dbReference type="Pfam" id="PF12783">
    <property type="entry name" value="Sec7-like_HUS"/>
    <property type="match status" value="1"/>
</dbReference>